<accession>A0ABQ6JFY2</accession>
<keyword evidence="2" id="KW-1185">Reference proteome</keyword>
<evidence type="ECO:0000313" key="2">
    <source>
        <dbReference type="Proteomes" id="UP001157017"/>
    </source>
</evidence>
<proteinExistence type="predicted"/>
<comment type="caution">
    <text evidence="1">The sequence shown here is derived from an EMBL/GenBank/DDBJ whole genome shotgun (WGS) entry which is preliminary data.</text>
</comment>
<sequence>MLAGPRPAGDDVLLRLHEVLDRYHEAVGALCTGAAAVAGSHDESAQAAGRVRATAELDATAAVGAVGLRT</sequence>
<gene>
    <name evidence="1" type="ORF">GCM10025868_23670</name>
</gene>
<name>A0ABQ6JFY2_9ACTN</name>
<dbReference type="Proteomes" id="UP001157017">
    <property type="component" value="Unassembled WGS sequence"/>
</dbReference>
<organism evidence="1 2">
    <name type="scientific">Angustibacter aerolatus</name>
    <dbReference type="NCBI Taxonomy" id="1162965"/>
    <lineage>
        <taxon>Bacteria</taxon>
        <taxon>Bacillati</taxon>
        <taxon>Actinomycetota</taxon>
        <taxon>Actinomycetes</taxon>
        <taxon>Kineosporiales</taxon>
        <taxon>Kineosporiaceae</taxon>
    </lineage>
</organism>
<reference evidence="2" key="1">
    <citation type="journal article" date="2019" name="Int. J. Syst. Evol. Microbiol.">
        <title>The Global Catalogue of Microorganisms (GCM) 10K type strain sequencing project: providing services to taxonomists for standard genome sequencing and annotation.</title>
        <authorList>
            <consortium name="The Broad Institute Genomics Platform"/>
            <consortium name="The Broad Institute Genome Sequencing Center for Infectious Disease"/>
            <person name="Wu L."/>
            <person name="Ma J."/>
        </authorList>
    </citation>
    <scope>NUCLEOTIDE SEQUENCE [LARGE SCALE GENOMIC DNA]</scope>
    <source>
        <strain evidence="2">NBRC 108730</strain>
    </source>
</reference>
<evidence type="ECO:0000313" key="1">
    <source>
        <dbReference type="EMBL" id="GMA87117.1"/>
    </source>
</evidence>
<protein>
    <submittedName>
        <fullName evidence="1">Uncharacterized protein</fullName>
    </submittedName>
</protein>
<dbReference type="EMBL" id="BSUZ01000001">
    <property type="protein sequence ID" value="GMA87117.1"/>
    <property type="molecule type" value="Genomic_DNA"/>
</dbReference>